<dbReference type="GO" id="GO:0005634">
    <property type="term" value="C:nucleus"/>
    <property type="evidence" value="ECO:0007669"/>
    <property type="project" value="TreeGrafter"/>
</dbReference>
<feature type="domain" description="RWD" evidence="16">
    <location>
        <begin position="18"/>
        <end position="131"/>
    </location>
</feature>
<comment type="similarity">
    <text evidence="7">Belongs to the protein kinase superfamily. Ser/Thr protein kinase family. GCN2 subfamily.</text>
</comment>
<dbReference type="FunFam" id="3.30.200.20:FF:000379">
    <property type="entry name" value="eIF-2-alpha kinase GCN2"/>
    <property type="match status" value="1"/>
</dbReference>
<keyword evidence="5" id="KW-0418">Kinase</keyword>
<dbReference type="SUPFAM" id="SSF56112">
    <property type="entry name" value="Protein kinase-like (PK-like)"/>
    <property type="match status" value="2"/>
</dbReference>
<dbReference type="Gene3D" id="3.40.50.800">
    <property type="entry name" value="Anticodon-binding domain"/>
    <property type="match status" value="1"/>
</dbReference>
<organism evidence="17 18">
    <name type="scientific">Powellomyces hirtus</name>
    <dbReference type="NCBI Taxonomy" id="109895"/>
    <lineage>
        <taxon>Eukaryota</taxon>
        <taxon>Fungi</taxon>
        <taxon>Fungi incertae sedis</taxon>
        <taxon>Chytridiomycota</taxon>
        <taxon>Chytridiomycota incertae sedis</taxon>
        <taxon>Chytridiomycetes</taxon>
        <taxon>Spizellomycetales</taxon>
        <taxon>Powellomycetaceae</taxon>
        <taxon>Powellomyces</taxon>
    </lineage>
</organism>
<dbReference type="InterPro" id="IPR036621">
    <property type="entry name" value="Anticodon-bd_dom_sf"/>
</dbReference>
<evidence type="ECO:0000256" key="13">
    <source>
        <dbReference type="SAM" id="Coils"/>
    </source>
</evidence>
<dbReference type="EC" id="2.7.11.1" evidence="1"/>
<evidence type="ECO:0000256" key="12">
    <source>
        <dbReference type="PROSITE-ProRule" id="PRU10141"/>
    </source>
</evidence>
<dbReference type="GO" id="GO:0005524">
    <property type="term" value="F:ATP binding"/>
    <property type="evidence" value="ECO:0007669"/>
    <property type="project" value="UniProtKB-UniRule"/>
</dbReference>
<dbReference type="InterPro" id="IPR041715">
    <property type="entry name" value="HisRS-like_core"/>
</dbReference>
<keyword evidence="3" id="KW-0808">Transferase</keyword>
<keyword evidence="18" id="KW-1185">Reference proteome</keyword>
<dbReference type="SMART" id="SM00591">
    <property type="entry name" value="RWD"/>
    <property type="match status" value="1"/>
</dbReference>
<dbReference type="InterPro" id="IPR008271">
    <property type="entry name" value="Ser/Thr_kinase_AS"/>
</dbReference>
<feature type="region of interest" description="Disordered" evidence="14">
    <location>
        <begin position="583"/>
        <end position="609"/>
    </location>
</feature>
<evidence type="ECO:0000256" key="9">
    <source>
        <dbReference type="ARBA" id="ARBA00048679"/>
    </source>
</evidence>
<dbReference type="Gene3D" id="3.10.110.10">
    <property type="entry name" value="Ubiquitin Conjugating Enzyme"/>
    <property type="match status" value="1"/>
</dbReference>
<dbReference type="GO" id="GO:0004694">
    <property type="term" value="F:eukaryotic translation initiation factor 2alpha kinase activity"/>
    <property type="evidence" value="ECO:0007669"/>
    <property type="project" value="InterPro"/>
</dbReference>
<dbReference type="PROSITE" id="PS50011">
    <property type="entry name" value="PROTEIN_KINASE_DOM"/>
    <property type="match status" value="2"/>
</dbReference>
<evidence type="ECO:0000256" key="14">
    <source>
        <dbReference type="SAM" id="MobiDB-lite"/>
    </source>
</evidence>
<dbReference type="PIRSF" id="PIRSF000660">
    <property type="entry name" value="Ser/Thr_PK_GCN2"/>
    <property type="match status" value="1"/>
</dbReference>
<feature type="compositionally biased region" description="Polar residues" evidence="14">
    <location>
        <begin position="1442"/>
        <end position="1463"/>
    </location>
</feature>
<feature type="binding site" evidence="11">
    <location>
        <position position="658"/>
    </location>
    <ligand>
        <name>ATP</name>
        <dbReference type="ChEBI" id="CHEBI:30616"/>
    </ligand>
</feature>
<keyword evidence="2" id="KW-0723">Serine/threonine-protein kinase</keyword>
<dbReference type="InterPro" id="IPR016255">
    <property type="entry name" value="Gcn2"/>
</dbReference>
<dbReference type="Gene3D" id="1.10.510.10">
    <property type="entry name" value="Transferase(Phosphotransferase) domain 1"/>
    <property type="match status" value="2"/>
</dbReference>
<feature type="compositionally biased region" description="Basic residues" evidence="14">
    <location>
        <begin position="1617"/>
        <end position="1628"/>
    </location>
</feature>
<feature type="compositionally biased region" description="Acidic residues" evidence="14">
    <location>
        <begin position="707"/>
        <end position="722"/>
    </location>
</feature>
<evidence type="ECO:0000256" key="2">
    <source>
        <dbReference type="ARBA" id="ARBA00022527"/>
    </source>
</evidence>
<keyword evidence="13" id="KW-0175">Coiled coil</keyword>
<feature type="compositionally biased region" description="Low complexity" evidence="14">
    <location>
        <begin position="223"/>
        <end position="235"/>
    </location>
</feature>
<evidence type="ECO:0000259" key="15">
    <source>
        <dbReference type="PROSITE" id="PS50011"/>
    </source>
</evidence>
<dbReference type="InterPro" id="IPR000719">
    <property type="entry name" value="Prot_kinase_dom"/>
</dbReference>
<sequence length="1806" mass="200773">MSPPRRLPPEPLPQVAADELAALRAIYMDDFQELETAPTTAWNLPPVRTFSIVLQPTDVDLSDRCKVRLEFSFGARYPATPPNMSIKKIVGVSDAQLAALLDGAKEFAHTRRGQEMIFDIADFIQEQLSRNNAVIRGIKQVSFFEQMQDRREQDEKAEQERADREREQHRLIEEEIMKEQNEMLASQIQEEILKKQAIIKEERERWRKLMVEADLSNGGKMQSKSASPSPTSSEPQMSLDSITKGPLIHRGLLSTLHLAYESLPTPTFLHQQHSAVIKEILVSNSHYLSGEGKKKFLDVCTEIQQKLVSIRHPHIVSIFDSCVLTIPVPKSNVGSPIAPTTPAVIASTVGTHWRLDILLEHCRGGSLQDLIAKSGGVRLSVATRYMKQLLKAVAYLHSLNIIHKDIKTRNVLFGGGSDPDRDIKLADSSYARKLLDLHKTRSLHHGLAEEIRKPKEWMPPELVQRPGVYGRKTDIWVFIRAVLEVSYRKKPSSSASDREVNEAIILMIFGPAMYQHASYEELQPKVKVYSNDLSELVSRMLSKDPKDRSTAMELIEDPLFADDAYYDLPVALEIMKSSSTAVRSPANSAYKGPPVPTIPSTPQKSPLARTDEEHNIFEAQTLSRYRLDFEEIEFLGKGGFGEVVKARNRIDGRFYAIKKIKLNPKDREGSKRILREVQTLSRLHHQFVVRYYQAWFEDAAGGTWRDDSEDASESDSESESGSDTDTSATSDTGDMLMDAGFNDDWLSFDDQSKSKGYSNISISFGHGNAGGDDSFCEDDSSDPSPGAKALSPRGIRSDQRAPTTRQPNRVLYIQMEYCEKKTLRDEIDAGVDDEEGWRLFRQVLEGLAHIHSQGMIHRDLKPSNVFLDANGNVKIGDFGLALAREDVAPGVTSGSASKLPINGIDMGSVDPEASLTGDVGTPVYVAPEIVGNSGKYNSKVDLYSLGICFFEICYPFSTGMHRALVLRDLRQPSVIFPEDFDNKRFDAQGQLIRLLLNHLPKERPSAVELLQSPLLPPKLEEEYITEALRSIVNQNNPLYYSRLVTSLFKQNTDRHKDFTYDFNSNALNIDQLVGLVTTRFHTHCLRVFGRHGAIEIRTPLLMPKRDDLYCEVAGKKVVELVDSTGCIVHLPYDLTAPFARLISRVSQNVGILPLKRYSIDPVYRCNAVGGQPRTILECDFDIVTSNLGNMCPDAEVIKVVFEMLEFSATKYSNVSDFEIRVNHNILLDKVLDCCNIPSDPAIRTRVCHVLEQLKKPMTWSQVRGHLLAAAQPDQAAGVAGFGAGISADSVTLLEKFHHAEGELHTAVKGIEALIGGHANKASTAASKPNNLQISEVLAQLRLLASHLRHLGIRNRFVLVPLLAYNASHYRGGVMFQIAVAGKKKLDVMAAGGRYDHLLTRFRYPFGPNKKLHAVGVHFALSKAISAIVAEQAAHLRSHSKNTRATNSSNEDLPATPSSASSTKYPPFGATATAHVPRRADVLVVSFGKQGGAFEERMTVISDLWNAGISADMVYHDVESPQDVMQMAEAHGYRLCILVKQQRALLSDTAMSIIKTPSGKPGAASVTSSTSSQAQPQQDVKSGLIKVKNLTTRFETEVSRSDLVSHVHSEIASGSLHHNHYNHYSHHHQQQLPHGSRPHRQLSTGDQSQSASASATSSSSYAFSKDSDVVESGGHDQAGGGGGTAVIDPDRMVVLQAPWKKGKIKHKDKLITIEKAAHSISGEISQLRRGTVFALDLSDSVLRKLCDTDLRIPEDHFRRAFDALPSNQREYLCQVKRQILRHNTETGQKHFWVYSAVDHVSYLYSFE</sequence>
<feature type="region of interest" description="Disordered" evidence="14">
    <location>
        <begin position="703"/>
        <end position="734"/>
    </location>
</feature>
<dbReference type="InterPro" id="IPR017441">
    <property type="entry name" value="Protein_kinase_ATP_BS"/>
</dbReference>
<accession>A0A507EFI8</accession>
<feature type="region of interest" description="Disordered" evidence="14">
    <location>
        <begin position="771"/>
        <end position="807"/>
    </location>
</feature>
<evidence type="ECO:0000259" key="16">
    <source>
        <dbReference type="PROSITE" id="PS50908"/>
    </source>
</evidence>
<feature type="domain" description="Protein kinase" evidence="15">
    <location>
        <begin position="242"/>
        <end position="560"/>
    </location>
</feature>
<feature type="domain" description="Protein kinase" evidence="15">
    <location>
        <begin position="629"/>
        <end position="1015"/>
    </location>
</feature>
<reference evidence="17 18" key="1">
    <citation type="journal article" date="2019" name="Sci. Rep.">
        <title>Comparative genomics of chytrid fungi reveal insights into the obligate biotrophic and pathogenic lifestyle of Synchytrium endobioticum.</title>
        <authorList>
            <person name="van de Vossenberg B.T.L.H."/>
            <person name="Warris S."/>
            <person name="Nguyen H.D.T."/>
            <person name="van Gent-Pelzer M.P.E."/>
            <person name="Joly D.L."/>
            <person name="van de Geest H.C."/>
            <person name="Bonants P.J.M."/>
            <person name="Smith D.S."/>
            <person name="Levesque C.A."/>
            <person name="van der Lee T.A.J."/>
        </authorList>
    </citation>
    <scope>NUCLEOTIDE SEQUENCE [LARGE SCALE GENOMIC DNA]</scope>
    <source>
        <strain evidence="17 18">CBS 809.83</strain>
    </source>
</reference>
<dbReference type="GO" id="GO:0000077">
    <property type="term" value="P:DNA damage checkpoint signaling"/>
    <property type="evidence" value="ECO:0007669"/>
    <property type="project" value="InterPro"/>
</dbReference>
<evidence type="ECO:0000256" key="10">
    <source>
        <dbReference type="PIRSR" id="PIRSR000660-1"/>
    </source>
</evidence>
<feature type="compositionally biased region" description="Low complexity" evidence="14">
    <location>
        <begin position="1562"/>
        <end position="1577"/>
    </location>
</feature>
<feature type="active site" description="Proton acceptor" evidence="10">
    <location>
        <position position="859"/>
    </location>
</feature>
<evidence type="ECO:0000256" key="11">
    <source>
        <dbReference type="PIRSR" id="PIRSR000660-2"/>
    </source>
</evidence>
<dbReference type="CDD" id="cd22249">
    <property type="entry name" value="UDM1_RNF168_RNF169-like"/>
    <property type="match status" value="1"/>
</dbReference>
<evidence type="ECO:0000256" key="5">
    <source>
        <dbReference type="ARBA" id="ARBA00022777"/>
    </source>
</evidence>
<feature type="compositionally biased region" description="Low complexity" evidence="14">
    <location>
        <begin position="1647"/>
        <end position="1663"/>
    </location>
</feature>
<dbReference type="PROSITE" id="PS00107">
    <property type="entry name" value="PROTEIN_KINASE_ATP"/>
    <property type="match status" value="1"/>
</dbReference>
<dbReference type="Gene3D" id="3.30.930.10">
    <property type="entry name" value="Bira Bifunctional Protein, Domain 2"/>
    <property type="match status" value="1"/>
</dbReference>
<dbReference type="PROSITE" id="PS00108">
    <property type="entry name" value="PROTEIN_KINASE_ST"/>
    <property type="match status" value="2"/>
</dbReference>
<dbReference type="InterPro" id="IPR006575">
    <property type="entry name" value="RWD_dom"/>
</dbReference>
<dbReference type="GO" id="GO:0005737">
    <property type="term" value="C:cytoplasm"/>
    <property type="evidence" value="ECO:0007669"/>
    <property type="project" value="TreeGrafter"/>
</dbReference>
<comment type="catalytic activity">
    <reaction evidence="8">
        <text>L-threonyl-[protein] + ATP = O-phospho-L-threonyl-[protein] + ADP + H(+)</text>
        <dbReference type="Rhea" id="RHEA:46608"/>
        <dbReference type="Rhea" id="RHEA-COMP:11060"/>
        <dbReference type="Rhea" id="RHEA-COMP:11605"/>
        <dbReference type="ChEBI" id="CHEBI:15378"/>
        <dbReference type="ChEBI" id="CHEBI:30013"/>
        <dbReference type="ChEBI" id="CHEBI:30616"/>
        <dbReference type="ChEBI" id="CHEBI:61977"/>
        <dbReference type="ChEBI" id="CHEBI:456216"/>
        <dbReference type="EC" id="2.7.11.1"/>
    </reaction>
</comment>
<evidence type="ECO:0000313" key="17">
    <source>
        <dbReference type="EMBL" id="TPX62187.1"/>
    </source>
</evidence>
<feature type="binding site" evidence="12">
    <location>
        <position position="659"/>
    </location>
    <ligand>
        <name>ATP</name>
        <dbReference type="ChEBI" id="CHEBI:30616"/>
    </ligand>
</feature>
<dbReference type="InterPro" id="IPR011009">
    <property type="entry name" value="Kinase-like_dom_sf"/>
</dbReference>
<proteinExistence type="inferred from homology"/>
<evidence type="ECO:0000256" key="7">
    <source>
        <dbReference type="ARBA" id="ARBA00037982"/>
    </source>
</evidence>
<dbReference type="STRING" id="109895.A0A507EFI8"/>
<dbReference type="Pfam" id="PF13393">
    <property type="entry name" value="tRNA-synt_His"/>
    <property type="match status" value="1"/>
</dbReference>
<dbReference type="SUPFAM" id="SSF54495">
    <property type="entry name" value="UBC-like"/>
    <property type="match status" value="1"/>
</dbReference>
<evidence type="ECO:0000256" key="6">
    <source>
        <dbReference type="ARBA" id="ARBA00022840"/>
    </source>
</evidence>
<feature type="region of interest" description="Disordered" evidence="14">
    <location>
        <begin position="217"/>
        <end position="238"/>
    </location>
</feature>
<comment type="catalytic activity">
    <reaction evidence="9">
        <text>L-seryl-[protein] + ATP = O-phospho-L-seryl-[protein] + ADP + H(+)</text>
        <dbReference type="Rhea" id="RHEA:17989"/>
        <dbReference type="Rhea" id="RHEA-COMP:9863"/>
        <dbReference type="Rhea" id="RHEA-COMP:11604"/>
        <dbReference type="ChEBI" id="CHEBI:15378"/>
        <dbReference type="ChEBI" id="CHEBI:29999"/>
        <dbReference type="ChEBI" id="CHEBI:30616"/>
        <dbReference type="ChEBI" id="CHEBI:83421"/>
        <dbReference type="ChEBI" id="CHEBI:456216"/>
        <dbReference type="EC" id="2.7.11.1"/>
    </reaction>
</comment>
<dbReference type="GO" id="GO:0009893">
    <property type="term" value="P:positive regulation of metabolic process"/>
    <property type="evidence" value="ECO:0007669"/>
    <property type="project" value="UniProtKB-ARBA"/>
</dbReference>
<dbReference type="InterPro" id="IPR050339">
    <property type="entry name" value="CC_SR_Kinase"/>
</dbReference>
<feature type="region of interest" description="Disordered" evidence="14">
    <location>
        <begin position="1437"/>
        <end position="1465"/>
    </location>
</feature>
<evidence type="ECO:0000256" key="3">
    <source>
        <dbReference type="ARBA" id="ARBA00022679"/>
    </source>
</evidence>
<name>A0A507EFI8_9FUNG</name>
<dbReference type="Gene3D" id="3.30.200.20">
    <property type="entry name" value="Phosphorylase Kinase, domain 1"/>
    <property type="match status" value="1"/>
</dbReference>
<feature type="compositionally biased region" description="Low complexity" evidence="14">
    <location>
        <begin position="723"/>
        <end position="734"/>
    </location>
</feature>
<keyword evidence="4 11" id="KW-0547">Nucleotide-binding</keyword>
<dbReference type="InterPro" id="IPR024435">
    <property type="entry name" value="HisRS-related_dom"/>
</dbReference>
<comment type="caution">
    <text evidence="17">The sequence shown here is derived from an EMBL/GenBank/DDBJ whole genome shotgun (WGS) entry which is preliminary data.</text>
</comment>
<dbReference type="Pfam" id="PF12745">
    <property type="entry name" value="HGTP_anticodon2"/>
    <property type="match status" value="1"/>
</dbReference>
<dbReference type="SUPFAM" id="SSF55681">
    <property type="entry name" value="Class II aaRS and biotin synthetases"/>
    <property type="match status" value="1"/>
</dbReference>
<dbReference type="InterPro" id="IPR045864">
    <property type="entry name" value="aa-tRNA-synth_II/BPL/LPL"/>
</dbReference>
<dbReference type="Proteomes" id="UP000318582">
    <property type="component" value="Unassembled WGS sequence"/>
</dbReference>
<dbReference type="PANTHER" id="PTHR11042:SF136">
    <property type="entry name" value="EIF-2-ALPHA KINASE GCN2"/>
    <property type="match status" value="1"/>
</dbReference>
<dbReference type="FunFam" id="3.10.110.10:FF:000050">
    <property type="entry name" value="eIF-2-alpha kinase GCN2"/>
    <property type="match status" value="1"/>
</dbReference>
<feature type="binding site" evidence="11">
    <location>
        <begin position="635"/>
        <end position="643"/>
    </location>
    <ligand>
        <name>ATP</name>
        <dbReference type="ChEBI" id="CHEBI:30616"/>
    </ligand>
</feature>
<dbReference type="Pfam" id="PF05773">
    <property type="entry name" value="RWD"/>
    <property type="match status" value="1"/>
</dbReference>
<evidence type="ECO:0000256" key="8">
    <source>
        <dbReference type="ARBA" id="ARBA00047899"/>
    </source>
</evidence>
<feature type="coiled-coil region" evidence="13">
    <location>
        <begin position="147"/>
        <end position="205"/>
    </location>
</feature>
<dbReference type="PANTHER" id="PTHR11042">
    <property type="entry name" value="EUKARYOTIC TRANSLATION INITIATION FACTOR 2-ALPHA KINASE EIF2-ALPHA KINASE -RELATED"/>
    <property type="match status" value="1"/>
</dbReference>
<dbReference type="InterPro" id="IPR016135">
    <property type="entry name" value="UBQ-conjugating_enzyme/RWD"/>
</dbReference>
<keyword evidence="6 11" id="KW-0067">ATP-binding</keyword>
<protein>
    <recommendedName>
        <fullName evidence="1">non-specific serine/threonine protein kinase</fullName>
        <ecNumber evidence="1">2.7.11.1</ecNumber>
    </recommendedName>
</protein>
<dbReference type="CDD" id="cd14046">
    <property type="entry name" value="STKc_EIF2AK4_GCN2_rpt2"/>
    <property type="match status" value="1"/>
</dbReference>
<evidence type="ECO:0000313" key="18">
    <source>
        <dbReference type="Proteomes" id="UP000318582"/>
    </source>
</evidence>
<evidence type="ECO:0000256" key="1">
    <source>
        <dbReference type="ARBA" id="ARBA00012513"/>
    </source>
</evidence>
<dbReference type="CDD" id="cd23823">
    <property type="entry name" value="RWD_GCN2"/>
    <property type="match status" value="1"/>
</dbReference>
<dbReference type="SUPFAM" id="SSF52954">
    <property type="entry name" value="Class II aaRS ABD-related"/>
    <property type="match status" value="1"/>
</dbReference>
<feature type="region of interest" description="Disordered" evidence="14">
    <location>
        <begin position="1556"/>
        <end position="1579"/>
    </location>
</feature>
<dbReference type="EMBL" id="QEAQ01000004">
    <property type="protein sequence ID" value="TPX62187.1"/>
    <property type="molecule type" value="Genomic_DNA"/>
</dbReference>
<evidence type="ECO:0000256" key="4">
    <source>
        <dbReference type="ARBA" id="ARBA00022741"/>
    </source>
</evidence>
<gene>
    <name evidence="17" type="ORF">PhCBS80983_g00659</name>
</gene>
<feature type="region of interest" description="Disordered" evidence="14">
    <location>
        <begin position="1617"/>
        <end position="1686"/>
    </location>
</feature>
<dbReference type="PROSITE" id="PS50908">
    <property type="entry name" value="RWD"/>
    <property type="match status" value="1"/>
</dbReference>
<dbReference type="SMART" id="SM00220">
    <property type="entry name" value="S_TKc"/>
    <property type="match status" value="2"/>
</dbReference>
<dbReference type="Pfam" id="PF00069">
    <property type="entry name" value="Pkinase"/>
    <property type="match status" value="3"/>
</dbReference>